<gene>
    <name evidence="11" type="ORF">ACFQ39_00730</name>
</gene>
<evidence type="ECO:0000256" key="3">
    <source>
        <dbReference type="ARBA" id="ARBA00022630"/>
    </source>
</evidence>
<evidence type="ECO:0000256" key="8">
    <source>
        <dbReference type="ARBA" id="ARBA00047599"/>
    </source>
</evidence>
<evidence type="ECO:0000256" key="1">
    <source>
        <dbReference type="ARBA" id="ARBA00005272"/>
    </source>
</evidence>
<keyword evidence="12" id="KW-1185">Reference proteome</keyword>
<dbReference type="Pfam" id="PF07992">
    <property type="entry name" value="Pyr_redox_2"/>
    <property type="match status" value="1"/>
</dbReference>
<feature type="domain" description="FAD/NAD(P)-binding" evidence="9">
    <location>
        <begin position="20"/>
        <end position="337"/>
    </location>
</feature>
<evidence type="ECO:0000259" key="9">
    <source>
        <dbReference type="Pfam" id="PF07992"/>
    </source>
</evidence>
<evidence type="ECO:0000259" key="10">
    <source>
        <dbReference type="Pfam" id="PF22366"/>
    </source>
</evidence>
<dbReference type="GO" id="GO:0016491">
    <property type="term" value="F:oxidoreductase activity"/>
    <property type="evidence" value="ECO:0007669"/>
    <property type="project" value="UniProtKB-KW"/>
</dbReference>
<dbReference type="EMBL" id="JBHTMY010000001">
    <property type="protein sequence ID" value="MFD1314125.1"/>
    <property type="molecule type" value="Genomic_DNA"/>
</dbReference>
<dbReference type="PRINTS" id="PR00368">
    <property type="entry name" value="FADPNR"/>
</dbReference>
<keyword evidence="5" id="KW-0809">Transit peptide</keyword>
<organism evidence="11 12">
    <name type="scientific">Namhaeicola litoreus</name>
    <dbReference type="NCBI Taxonomy" id="1052145"/>
    <lineage>
        <taxon>Bacteria</taxon>
        <taxon>Pseudomonadati</taxon>
        <taxon>Bacteroidota</taxon>
        <taxon>Flavobacteriia</taxon>
        <taxon>Flavobacteriales</taxon>
        <taxon>Flavobacteriaceae</taxon>
        <taxon>Namhaeicola</taxon>
    </lineage>
</organism>
<keyword evidence="6 11" id="KW-0560">Oxidoreductase</keyword>
<dbReference type="InterPro" id="IPR036188">
    <property type="entry name" value="FAD/NAD-bd_sf"/>
</dbReference>
<keyword evidence="3" id="KW-0285">Flavoprotein</keyword>
<proteinExistence type="inferred from homology"/>
<dbReference type="Proteomes" id="UP001597201">
    <property type="component" value="Unassembled WGS sequence"/>
</dbReference>
<dbReference type="EC" id="1.6.5.9" evidence="2"/>
<evidence type="ECO:0000256" key="5">
    <source>
        <dbReference type="ARBA" id="ARBA00022946"/>
    </source>
</evidence>
<reference evidence="12" key="1">
    <citation type="journal article" date="2019" name="Int. J. Syst. Evol. Microbiol.">
        <title>The Global Catalogue of Microorganisms (GCM) 10K type strain sequencing project: providing services to taxonomists for standard genome sequencing and annotation.</title>
        <authorList>
            <consortium name="The Broad Institute Genomics Platform"/>
            <consortium name="The Broad Institute Genome Sequencing Center for Infectious Disease"/>
            <person name="Wu L."/>
            <person name="Ma J."/>
        </authorList>
    </citation>
    <scope>NUCLEOTIDE SEQUENCE [LARGE SCALE GENOMIC DNA]</scope>
    <source>
        <strain evidence="12">CCUG 61485</strain>
    </source>
</reference>
<dbReference type="RefSeq" id="WP_377175435.1">
    <property type="nucleotide sequence ID" value="NZ_JBHTMY010000001.1"/>
</dbReference>
<comment type="catalytic activity">
    <reaction evidence="8">
        <text>a quinone + NADH + H(+) = a quinol + NAD(+)</text>
        <dbReference type="Rhea" id="RHEA:46160"/>
        <dbReference type="ChEBI" id="CHEBI:15378"/>
        <dbReference type="ChEBI" id="CHEBI:24646"/>
        <dbReference type="ChEBI" id="CHEBI:57540"/>
        <dbReference type="ChEBI" id="CHEBI:57945"/>
        <dbReference type="ChEBI" id="CHEBI:132124"/>
        <dbReference type="EC" id="1.6.5.9"/>
    </reaction>
</comment>
<evidence type="ECO:0000256" key="6">
    <source>
        <dbReference type="ARBA" id="ARBA00023002"/>
    </source>
</evidence>
<evidence type="ECO:0000256" key="7">
    <source>
        <dbReference type="ARBA" id="ARBA00023027"/>
    </source>
</evidence>
<dbReference type="PRINTS" id="PR00411">
    <property type="entry name" value="PNDRDTASEI"/>
</dbReference>
<protein>
    <recommendedName>
        <fullName evidence="2">NADH:ubiquinone reductase (non-electrogenic)</fullName>
        <ecNumber evidence="2">1.6.5.9</ecNumber>
    </recommendedName>
</protein>
<dbReference type="Gene3D" id="3.50.50.100">
    <property type="match status" value="1"/>
</dbReference>
<keyword evidence="4" id="KW-0274">FAD</keyword>
<accession>A0ABW3XZN1</accession>
<evidence type="ECO:0000313" key="12">
    <source>
        <dbReference type="Proteomes" id="UP001597201"/>
    </source>
</evidence>
<dbReference type="SUPFAM" id="SSF51905">
    <property type="entry name" value="FAD/NAD(P)-binding domain"/>
    <property type="match status" value="2"/>
</dbReference>
<dbReference type="InterPro" id="IPR045024">
    <property type="entry name" value="NDH-2"/>
</dbReference>
<keyword evidence="7" id="KW-0520">NAD</keyword>
<dbReference type="PANTHER" id="PTHR43706">
    <property type="entry name" value="NADH DEHYDROGENASE"/>
    <property type="match status" value="1"/>
</dbReference>
<evidence type="ECO:0000256" key="2">
    <source>
        <dbReference type="ARBA" id="ARBA00012637"/>
    </source>
</evidence>
<evidence type="ECO:0000256" key="4">
    <source>
        <dbReference type="ARBA" id="ARBA00022827"/>
    </source>
</evidence>
<dbReference type="InterPro" id="IPR023753">
    <property type="entry name" value="FAD/NAD-binding_dom"/>
</dbReference>
<dbReference type="PANTHER" id="PTHR43706:SF47">
    <property type="entry name" value="EXTERNAL NADH-UBIQUINONE OXIDOREDUCTASE 1, MITOCHONDRIAL-RELATED"/>
    <property type="match status" value="1"/>
</dbReference>
<feature type="domain" description="External alternative NADH-ubiquinone oxidoreductase-like C-terminal" evidence="10">
    <location>
        <begin position="361"/>
        <end position="416"/>
    </location>
</feature>
<dbReference type="InterPro" id="IPR054585">
    <property type="entry name" value="NDH2-like_C"/>
</dbReference>
<comment type="similarity">
    <text evidence="1">Belongs to the NADH dehydrogenase family.</text>
</comment>
<dbReference type="Pfam" id="PF22366">
    <property type="entry name" value="NDH2_C"/>
    <property type="match status" value="1"/>
</dbReference>
<sequence length="445" mass="50262">MNENSSDNEQICIPESEHRRIVVIGAGFGGINFIKKLKNKPFQIVLLDQNNFHQFQPLLYQVATSGIEPDSIVSPIRKLFKGYKNVVFRMARVTDIDPRKKVITTDIGNIDFDILVIATGSKTNYFGLHDIEFQSIGMKTIQEALDIRSLILQHFERAVITCDKEEQDVFTNFAIIGGGPAGVEMAGALAEFKRYVLPKDYPELDPNMMSIYLIEANGKVLKTMSEKASEKALKYLQRMGVEVLLNTRVASYDGQFIKSNDVLLEAKTVIWTAGVEGNLPEGVPRESILRGKRIKVDEFLNLAYFKNIYAIGDVATLIDKENERGHPMVAQVAIQQGELVAKNLLRGLKNKAPEKFVYKDKGSLATIGKRRAVADIGNFKFGGYFAWLLWSIVHLFSISGFRNKVIVGINWAWSYFTYDKGNRLIIRKYKEIPGNESKVLYPFDE</sequence>
<evidence type="ECO:0000313" key="11">
    <source>
        <dbReference type="EMBL" id="MFD1314125.1"/>
    </source>
</evidence>
<name>A0ABW3XZN1_9FLAO</name>
<comment type="caution">
    <text evidence="11">The sequence shown here is derived from an EMBL/GenBank/DDBJ whole genome shotgun (WGS) entry which is preliminary data.</text>
</comment>